<dbReference type="SUPFAM" id="SSF47413">
    <property type="entry name" value="lambda repressor-like DNA-binding domains"/>
    <property type="match status" value="1"/>
</dbReference>
<feature type="domain" description="HTH cro/C1-type" evidence="1">
    <location>
        <begin position="658"/>
        <end position="705"/>
    </location>
</feature>
<protein>
    <recommendedName>
        <fullName evidence="1">HTH cro/C1-type domain-containing protein</fullName>
    </recommendedName>
</protein>
<geneLocation type="plasmid" evidence="2 3">
    <name>pREB1</name>
</geneLocation>
<organism evidence="2 3">
    <name type="scientific">Acaryochloris marina (strain MBIC 11017)</name>
    <dbReference type="NCBI Taxonomy" id="329726"/>
    <lineage>
        <taxon>Bacteria</taxon>
        <taxon>Bacillati</taxon>
        <taxon>Cyanobacteriota</taxon>
        <taxon>Cyanophyceae</taxon>
        <taxon>Acaryochloridales</taxon>
        <taxon>Acaryochloridaceae</taxon>
        <taxon>Acaryochloris</taxon>
    </lineage>
</organism>
<dbReference type="EMBL" id="CP000838">
    <property type="protein sequence ID" value="ABW31545.1"/>
    <property type="molecule type" value="Genomic_DNA"/>
</dbReference>
<evidence type="ECO:0000313" key="3">
    <source>
        <dbReference type="Proteomes" id="UP000000268"/>
    </source>
</evidence>
<dbReference type="Gene3D" id="1.10.260.40">
    <property type="entry name" value="lambda repressor-like DNA-binding domains"/>
    <property type="match status" value="1"/>
</dbReference>
<dbReference type="PROSITE" id="PS50943">
    <property type="entry name" value="HTH_CROC1"/>
    <property type="match status" value="1"/>
</dbReference>
<dbReference type="GO" id="GO:0003677">
    <property type="term" value="F:DNA binding"/>
    <property type="evidence" value="ECO:0007669"/>
    <property type="project" value="InterPro"/>
</dbReference>
<accession>A8ZK45</accession>
<keyword evidence="3" id="KW-1185">Reference proteome</keyword>
<evidence type="ECO:0000313" key="2">
    <source>
        <dbReference type="EMBL" id="ABW31545.1"/>
    </source>
</evidence>
<reference evidence="2 3" key="1">
    <citation type="journal article" date="2008" name="Proc. Natl. Acad. Sci. U.S.A.">
        <title>Niche adaptation and genome expansion in the chlorophyll d-producing cyanobacterium Acaryochloris marina.</title>
        <authorList>
            <person name="Swingley W.D."/>
            <person name="Chen M."/>
            <person name="Cheung P.C."/>
            <person name="Conrad A.L."/>
            <person name="Dejesa L.C."/>
            <person name="Hao J."/>
            <person name="Honchak B.M."/>
            <person name="Karbach L.E."/>
            <person name="Kurdoglu A."/>
            <person name="Lahiri S."/>
            <person name="Mastrian S.D."/>
            <person name="Miyashita H."/>
            <person name="Page L."/>
            <person name="Ramakrishna P."/>
            <person name="Satoh S."/>
            <person name="Sattley W.M."/>
            <person name="Shimada Y."/>
            <person name="Taylor H.L."/>
            <person name="Tomo T."/>
            <person name="Tsuchiya T."/>
            <person name="Wang Z.T."/>
            <person name="Raymond J."/>
            <person name="Mimuro M."/>
            <person name="Blankenship R.E."/>
            <person name="Touchman J.W."/>
        </authorList>
    </citation>
    <scope>NUCLEOTIDE SEQUENCE [LARGE SCALE GENOMIC DNA]</scope>
    <source>
        <strain evidence="3">MBIC 11017</strain>
        <plasmid evidence="3">Plasmid pREB1</plasmid>
    </source>
</reference>
<proteinExistence type="predicted"/>
<name>A8ZK45_ACAM1</name>
<dbReference type="CDD" id="cd00093">
    <property type="entry name" value="HTH_XRE"/>
    <property type="match status" value="1"/>
</dbReference>
<dbReference type="Proteomes" id="UP000000268">
    <property type="component" value="Plasmid pREB1"/>
</dbReference>
<keyword evidence="2" id="KW-0614">Plasmid</keyword>
<evidence type="ECO:0000259" key="1">
    <source>
        <dbReference type="PROSITE" id="PS50943"/>
    </source>
</evidence>
<sequence>MSASDRHRSTRKVDIRVNGFNSDELVTRSKLTMNLDCHDDILAADKSGENISPESHHLASVNSEDQIFFVTLPLDVAIDQVISLDFLDQMIDFLLERTDLSRLIIQHLYLHLLKVYKFKVEEVIKEKGKSALDTFLPHIQINTDISRESQVLQFNIDEITVKKYLNESLSDFFCHESFKGTISNTFCRELLNLALQELESELGSKALREMSASQLQQIVIKFLKTNKTGPICDQIKVRASFHSREIALILIEQLSLPSCSLEDMHALLGLRRSPLPKNKARIELPAVTALPTSIPIASSIKAQLRPDLWQQDENSNAKFKYRSKSNPGNFIEHYITSPGDIALLPWEAAEQIIDIFGFDTVKLQLIFAAKTMEQEEPWNSSFTLNATDIIKLLGWDKNHNTALPEKRLAVASTAYALSCLLVRSVWIAGRGKSKIDASTPTGRMWDVLIEPTGQFDFVTKKIEKPEEVYITVSPGLWTMNFLNRAGLKAQEALYQFGYLAKDILQIDPYHNEMALRLAIQLTLDSRIRARNENPYDYTVGKLLEEVIPLSEIETARNQKGKARDLRKRWDKSLKMLNKLGWLLQFDPETYPSWLQPDSESPKPKNWRKVKLIDRLLDAKLTISPPNPIPELLTKIGSPKKMALVIDRAQAVDIEPSSLLKARKVKGLSRKQLAGFIDVSSDYIGKMERGDRPITLEIAEKLKRILVF</sequence>
<dbReference type="RefSeq" id="WP_012166548.1">
    <property type="nucleotide sequence ID" value="NC_009926.1"/>
</dbReference>
<dbReference type="AlphaFoldDB" id="A8ZK45"/>
<dbReference type="InterPro" id="IPR010982">
    <property type="entry name" value="Lambda_DNA-bd_dom_sf"/>
</dbReference>
<dbReference type="InterPro" id="IPR001387">
    <property type="entry name" value="Cro/C1-type_HTH"/>
</dbReference>
<gene>
    <name evidence="2" type="ordered locus">AM1_A0036</name>
</gene>
<dbReference type="Pfam" id="PF01381">
    <property type="entry name" value="HTH_3"/>
    <property type="match status" value="1"/>
</dbReference>
<dbReference type="HOGENOM" id="CLU_411494_0_0_3"/>
<dbReference type="KEGG" id="amr:AM1_A0036"/>